<feature type="transmembrane region" description="Helical" evidence="1">
    <location>
        <begin position="50"/>
        <end position="72"/>
    </location>
</feature>
<dbReference type="InParanoid" id="I7MF90"/>
<gene>
    <name evidence="2" type="ORF">TTHERM_00137680</name>
</gene>
<organism evidence="2 3">
    <name type="scientific">Tetrahymena thermophila (strain SB210)</name>
    <dbReference type="NCBI Taxonomy" id="312017"/>
    <lineage>
        <taxon>Eukaryota</taxon>
        <taxon>Sar</taxon>
        <taxon>Alveolata</taxon>
        <taxon>Ciliophora</taxon>
        <taxon>Intramacronucleata</taxon>
        <taxon>Oligohymenophorea</taxon>
        <taxon>Hymenostomatida</taxon>
        <taxon>Tetrahymenina</taxon>
        <taxon>Tetrahymenidae</taxon>
        <taxon>Tetrahymena</taxon>
    </lineage>
</organism>
<keyword evidence="1" id="KW-0472">Membrane</keyword>
<evidence type="ECO:0000256" key="1">
    <source>
        <dbReference type="SAM" id="Phobius"/>
    </source>
</evidence>
<evidence type="ECO:0000313" key="3">
    <source>
        <dbReference type="Proteomes" id="UP000009168"/>
    </source>
</evidence>
<feature type="transmembrane region" description="Helical" evidence="1">
    <location>
        <begin position="92"/>
        <end position="111"/>
    </location>
</feature>
<protein>
    <submittedName>
        <fullName evidence="2">Transmembrane protein, putative</fullName>
    </submittedName>
</protein>
<evidence type="ECO:0000313" key="2">
    <source>
        <dbReference type="EMBL" id="EAR99505.2"/>
    </source>
</evidence>
<dbReference type="RefSeq" id="XP_001019750.2">
    <property type="nucleotide sequence ID" value="XM_001019750.2"/>
</dbReference>
<keyword evidence="3" id="KW-1185">Reference proteome</keyword>
<dbReference type="EMBL" id="GG662639">
    <property type="protein sequence ID" value="EAR99505.2"/>
    <property type="molecule type" value="Genomic_DNA"/>
</dbReference>
<sequence length="218" mass="25339">MRHGIAASIASKKRRQEALGKAKKYMQADEESQQNEQDNIQLLKKKVFTISFYPILTWTVGIAIIILGIYFISVIAAQDQEANIKGFNQGYWWQYFICVCVVLFGLGIMFVQKIQKIVIDKEKGLIFIRKRNIICLLKELQKPVNTFQDIYILKKGYETKFSKAIHYTLSMSFSDQHERVSLLEFRSLEKAKRRFIQIRKFLGLATDEQNIGVVDESN</sequence>
<name>I7MF90_TETTS</name>
<dbReference type="AlphaFoldDB" id="I7MF90"/>
<dbReference type="GeneID" id="7843764"/>
<proteinExistence type="predicted"/>
<reference evidence="3" key="1">
    <citation type="journal article" date="2006" name="PLoS Biol.">
        <title>Macronuclear genome sequence of the ciliate Tetrahymena thermophila, a model eukaryote.</title>
        <authorList>
            <person name="Eisen J.A."/>
            <person name="Coyne R.S."/>
            <person name="Wu M."/>
            <person name="Wu D."/>
            <person name="Thiagarajan M."/>
            <person name="Wortman J.R."/>
            <person name="Badger J.H."/>
            <person name="Ren Q."/>
            <person name="Amedeo P."/>
            <person name="Jones K.M."/>
            <person name="Tallon L.J."/>
            <person name="Delcher A.L."/>
            <person name="Salzberg S.L."/>
            <person name="Silva J.C."/>
            <person name="Haas B.J."/>
            <person name="Majoros W.H."/>
            <person name="Farzad M."/>
            <person name="Carlton J.M."/>
            <person name="Smith R.K. Jr."/>
            <person name="Garg J."/>
            <person name="Pearlman R.E."/>
            <person name="Karrer K.M."/>
            <person name="Sun L."/>
            <person name="Manning G."/>
            <person name="Elde N.C."/>
            <person name="Turkewitz A.P."/>
            <person name="Asai D.J."/>
            <person name="Wilkes D.E."/>
            <person name="Wang Y."/>
            <person name="Cai H."/>
            <person name="Collins K."/>
            <person name="Stewart B.A."/>
            <person name="Lee S.R."/>
            <person name="Wilamowska K."/>
            <person name="Weinberg Z."/>
            <person name="Ruzzo W.L."/>
            <person name="Wloga D."/>
            <person name="Gaertig J."/>
            <person name="Frankel J."/>
            <person name="Tsao C.-C."/>
            <person name="Gorovsky M.A."/>
            <person name="Keeling P.J."/>
            <person name="Waller R.F."/>
            <person name="Patron N.J."/>
            <person name="Cherry J.M."/>
            <person name="Stover N.A."/>
            <person name="Krieger C.J."/>
            <person name="del Toro C."/>
            <person name="Ryder H.F."/>
            <person name="Williamson S.C."/>
            <person name="Barbeau R.A."/>
            <person name="Hamilton E.P."/>
            <person name="Orias E."/>
        </authorList>
    </citation>
    <scope>NUCLEOTIDE SEQUENCE [LARGE SCALE GENOMIC DNA]</scope>
    <source>
        <strain evidence="3">SB210</strain>
    </source>
</reference>
<keyword evidence="1" id="KW-1133">Transmembrane helix</keyword>
<keyword evidence="1 2" id="KW-0812">Transmembrane</keyword>
<dbReference type="Proteomes" id="UP000009168">
    <property type="component" value="Unassembled WGS sequence"/>
</dbReference>
<dbReference type="KEGG" id="tet:TTHERM_00137680"/>
<accession>I7MF90</accession>